<sequence>MNPDAYSAELAAAMEAGFIKNRNTGEHCHSLADAYMASLADSALSEDIEALEDYDRLVAWSLEKRNVSPGEVVRTFNYIRVKAVRVAMKVAQRRGDVGQHESFD</sequence>
<dbReference type="RefSeq" id="WP_306633943.1">
    <property type="nucleotide sequence ID" value="NZ_JAUSXB010000001.1"/>
</dbReference>
<protein>
    <submittedName>
        <fullName evidence="1">Uncharacterized protein</fullName>
    </submittedName>
</protein>
<gene>
    <name evidence="1" type="ORF">QFZ36_000690</name>
</gene>
<evidence type="ECO:0000313" key="1">
    <source>
        <dbReference type="EMBL" id="MDQ0673129.1"/>
    </source>
</evidence>
<reference evidence="1 2" key="1">
    <citation type="submission" date="2023-07" db="EMBL/GenBank/DDBJ databases">
        <title>Comparative genomics of wheat-associated soil bacteria to identify genetic determinants of phenazine resistance.</title>
        <authorList>
            <person name="Mouncey N."/>
        </authorList>
    </citation>
    <scope>NUCLEOTIDE SEQUENCE [LARGE SCALE GENOMIC DNA]</scope>
    <source>
        <strain evidence="1 2">W1I3</strain>
    </source>
</reference>
<comment type="caution">
    <text evidence="1">The sequence shown here is derived from an EMBL/GenBank/DDBJ whole genome shotgun (WGS) entry which is preliminary data.</text>
</comment>
<dbReference type="EMBL" id="JAUSXB010000001">
    <property type="protein sequence ID" value="MDQ0673129.1"/>
    <property type="molecule type" value="Genomic_DNA"/>
</dbReference>
<proteinExistence type="predicted"/>
<evidence type="ECO:0000313" key="2">
    <source>
        <dbReference type="Proteomes" id="UP001236806"/>
    </source>
</evidence>
<name>A0ABU0PIK5_9MICC</name>
<dbReference type="Proteomes" id="UP001236806">
    <property type="component" value="Unassembled WGS sequence"/>
</dbReference>
<accession>A0ABU0PIK5</accession>
<keyword evidence="2" id="KW-1185">Reference proteome</keyword>
<organism evidence="1 2">
    <name type="scientific">Pseudarthrobacter siccitolerans</name>
    <dbReference type="NCBI Taxonomy" id="861266"/>
    <lineage>
        <taxon>Bacteria</taxon>
        <taxon>Bacillati</taxon>
        <taxon>Actinomycetota</taxon>
        <taxon>Actinomycetes</taxon>
        <taxon>Micrococcales</taxon>
        <taxon>Micrococcaceae</taxon>
        <taxon>Pseudarthrobacter</taxon>
    </lineage>
</organism>